<dbReference type="PIRSF" id="PIRSF002825">
    <property type="entry name" value="CfbpA"/>
    <property type="match status" value="1"/>
</dbReference>
<dbReference type="Gene3D" id="3.40.190.10">
    <property type="entry name" value="Periplasmic binding protein-like II"/>
    <property type="match status" value="2"/>
</dbReference>
<dbReference type="OrthoDB" id="9791045at2"/>
<dbReference type="Pfam" id="PF13531">
    <property type="entry name" value="SBP_bac_11"/>
    <property type="match status" value="1"/>
</dbReference>
<dbReference type="GO" id="GO:0015888">
    <property type="term" value="P:thiamine transport"/>
    <property type="evidence" value="ECO:0007669"/>
    <property type="project" value="TreeGrafter"/>
</dbReference>
<dbReference type="GO" id="GO:0030975">
    <property type="term" value="F:thiamine binding"/>
    <property type="evidence" value="ECO:0007669"/>
    <property type="project" value="TreeGrafter"/>
</dbReference>
<keyword evidence="4" id="KW-1185">Reference proteome</keyword>
<protein>
    <submittedName>
        <fullName evidence="3">Iron(III) transport system substrate-binding protein</fullName>
    </submittedName>
</protein>
<evidence type="ECO:0000313" key="3">
    <source>
        <dbReference type="EMBL" id="SHJ91760.1"/>
    </source>
</evidence>
<dbReference type="InterPro" id="IPR026045">
    <property type="entry name" value="Ferric-bd"/>
</dbReference>
<dbReference type="SUPFAM" id="SSF53850">
    <property type="entry name" value="Periplasmic binding protein-like II"/>
    <property type="match status" value="1"/>
</dbReference>
<feature type="chain" id="PRO_5039582216" evidence="2">
    <location>
        <begin position="20"/>
        <end position="343"/>
    </location>
</feature>
<evidence type="ECO:0000256" key="2">
    <source>
        <dbReference type="SAM" id="SignalP"/>
    </source>
</evidence>
<dbReference type="GO" id="GO:0030976">
    <property type="term" value="F:thiamine pyrophosphate binding"/>
    <property type="evidence" value="ECO:0007669"/>
    <property type="project" value="TreeGrafter"/>
</dbReference>
<evidence type="ECO:0000256" key="1">
    <source>
        <dbReference type="ARBA" id="ARBA00022729"/>
    </source>
</evidence>
<dbReference type="STRING" id="1121298.SAMN05444401_0129"/>
<dbReference type="PANTHER" id="PTHR30006">
    <property type="entry name" value="THIAMINE-BINDING PERIPLASMIC PROTEIN-RELATED"/>
    <property type="match status" value="1"/>
</dbReference>
<proteinExistence type="predicted"/>
<gene>
    <name evidence="3" type="ORF">SAMN05444401_0129</name>
</gene>
<name>A0A1M6N7Q5_9CLOT</name>
<accession>A0A1M6N7Q5</accession>
<dbReference type="PROSITE" id="PS51257">
    <property type="entry name" value="PROKAR_LIPOPROTEIN"/>
    <property type="match status" value="1"/>
</dbReference>
<dbReference type="Proteomes" id="UP000184080">
    <property type="component" value="Unassembled WGS sequence"/>
</dbReference>
<keyword evidence="1 2" id="KW-0732">Signal</keyword>
<dbReference type="PANTHER" id="PTHR30006:SF2">
    <property type="entry name" value="ABC TRANSPORTER SUBSTRATE-BINDING PROTEIN"/>
    <property type="match status" value="1"/>
</dbReference>
<dbReference type="AlphaFoldDB" id="A0A1M6N7Q5"/>
<evidence type="ECO:0000313" key="4">
    <source>
        <dbReference type="Proteomes" id="UP000184080"/>
    </source>
</evidence>
<organism evidence="3 4">
    <name type="scientific">Clostridium amylolyticum</name>
    <dbReference type="NCBI Taxonomy" id="1121298"/>
    <lineage>
        <taxon>Bacteria</taxon>
        <taxon>Bacillati</taxon>
        <taxon>Bacillota</taxon>
        <taxon>Clostridia</taxon>
        <taxon>Eubacteriales</taxon>
        <taxon>Clostridiaceae</taxon>
        <taxon>Clostridium</taxon>
    </lineage>
</organism>
<dbReference type="GO" id="GO:0030288">
    <property type="term" value="C:outer membrane-bounded periplasmic space"/>
    <property type="evidence" value="ECO:0007669"/>
    <property type="project" value="TreeGrafter"/>
</dbReference>
<dbReference type="RefSeq" id="WP_073011787.1">
    <property type="nucleotide sequence ID" value="NZ_FQZO01000010.1"/>
</dbReference>
<feature type="signal peptide" evidence="2">
    <location>
        <begin position="1"/>
        <end position="19"/>
    </location>
</feature>
<reference evidence="3 4" key="1">
    <citation type="submission" date="2016-11" db="EMBL/GenBank/DDBJ databases">
        <authorList>
            <person name="Jaros S."/>
            <person name="Januszkiewicz K."/>
            <person name="Wedrychowicz H."/>
        </authorList>
    </citation>
    <scope>NUCLEOTIDE SEQUENCE [LARGE SCALE GENOMIC DNA]</scope>
    <source>
        <strain evidence="3 4">DSM 21864</strain>
    </source>
</reference>
<dbReference type="EMBL" id="FQZO01000010">
    <property type="protein sequence ID" value="SHJ91760.1"/>
    <property type="molecule type" value="Genomic_DNA"/>
</dbReference>
<sequence>MKKIIALVTAVALSLGTLVGCGGGEKAGDTKDSKKLVVYSPNSEDIINTIVPMFEKETGIKVELVSAGTGELIKRLQSEKDKPYADVLFGGSRAQFVQNIDLFEKYVSPNDKDLLEGHQNSTGSFTSYVADGSVLLVNKNLVGNIKIEGYEDLLNPALKGKIASADPASSSSAFAQLTNMLLAVGGDYTSDKGWDYVKKLTANLDGKVASGSGAAHKSVADGEYVVALTYEDPSASYVRSGAPVKIVYPKEGAVFLDGTAGILKGSKNMDNAKKFIDFIISKKAQDAFGSQLTNRPLRKDAEVGSYMTPMKEIKLLNEDHDYVNKHKSEIVKKYTEIFTSNKK</sequence>